<proteinExistence type="predicted"/>
<dbReference type="EMBL" id="AMXF01000008">
    <property type="protein sequence ID" value="ENO98609.1"/>
    <property type="molecule type" value="Genomic_DNA"/>
</dbReference>
<keyword evidence="2" id="KW-1185">Reference proteome</keyword>
<protein>
    <submittedName>
        <fullName evidence="1">Uncharacterized protein</fullName>
    </submittedName>
</protein>
<gene>
    <name evidence="1" type="ORF">C667_02853</name>
</gene>
<reference evidence="1 2" key="1">
    <citation type="submission" date="2012-09" db="EMBL/GenBank/DDBJ databases">
        <title>Draft Genome Sequences of 6 Strains from Genus Thauera.</title>
        <authorList>
            <person name="Liu B."/>
            <person name="Shapleigh J.P."/>
            <person name="Frostegard A.H."/>
        </authorList>
    </citation>
    <scope>NUCLEOTIDE SEQUENCE [LARGE SCALE GENOMIC DNA]</scope>
    <source>
        <strain evidence="1 2">B4P</strain>
    </source>
</reference>
<organism evidence="1 2">
    <name type="scientific">Thauera phenylacetica B4P</name>
    <dbReference type="NCBI Taxonomy" id="1234382"/>
    <lineage>
        <taxon>Bacteria</taxon>
        <taxon>Pseudomonadati</taxon>
        <taxon>Pseudomonadota</taxon>
        <taxon>Betaproteobacteria</taxon>
        <taxon>Rhodocyclales</taxon>
        <taxon>Zoogloeaceae</taxon>
        <taxon>Thauera</taxon>
    </lineage>
</organism>
<dbReference type="AlphaFoldDB" id="N7A2T4"/>
<evidence type="ECO:0000313" key="1">
    <source>
        <dbReference type="EMBL" id="ENO98609.1"/>
    </source>
</evidence>
<name>N7A2T4_9RHOO</name>
<comment type="caution">
    <text evidence="1">The sequence shown here is derived from an EMBL/GenBank/DDBJ whole genome shotgun (WGS) entry which is preliminary data.</text>
</comment>
<evidence type="ECO:0000313" key="2">
    <source>
        <dbReference type="Proteomes" id="UP000013047"/>
    </source>
</evidence>
<dbReference type="Proteomes" id="UP000013047">
    <property type="component" value="Unassembled WGS sequence"/>
</dbReference>
<accession>N7A2T4</accession>
<sequence>MAAVKSNAADAPDLTELLSLFARLRPGAPANWSTRYRIGVILSKHLDAHCTLAELGRALGVTPQNAYTESVLALGTLVCALYVRMHFGRYPLPAGKQ</sequence>